<dbReference type="Proteomes" id="UP001175226">
    <property type="component" value="Unassembled WGS sequence"/>
</dbReference>
<reference evidence="2" key="1">
    <citation type="submission" date="2023-06" db="EMBL/GenBank/DDBJ databases">
        <authorList>
            <consortium name="Lawrence Berkeley National Laboratory"/>
            <person name="Ahrendt S."/>
            <person name="Sahu N."/>
            <person name="Indic B."/>
            <person name="Wong-Bajracharya J."/>
            <person name="Merenyi Z."/>
            <person name="Ke H.-M."/>
            <person name="Monk M."/>
            <person name="Kocsube S."/>
            <person name="Drula E."/>
            <person name="Lipzen A."/>
            <person name="Balint B."/>
            <person name="Henrissat B."/>
            <person name="Andreopoulos B."/>
            <person name="Martin F.M."/>
            <person name="Harder C.B."/>
            <person name="Rigling D."/>
            <person name="Ford K.L."/>
            <person name="Foster G.D."/>
            <person name="Pangilinan J."/>
            <person name="Papanicolaou A."/>
            <person name="Barry K."/>
            <person name="LaButti K."/>
            <person name="Viragh M."/>
            <person name="Koriabine M."/>
            <person name="Yan M."/>
            <person name="Riley R."/>
            <person name="Champramary S."/>
            <person name="Plett K.L."/>
            <person name="Tsai I.J."/>
            <person name="Slot J."/>
            <person name="Sipos G."/>
            <person name="Plett J."/>
            <person name="Nagy L.G."/>
            <person name="Grigoriev I.V."/>
        </authorList>
    </citation>
    <scope>NUCLEOTIDE SEQUENCE</scope>
    <source>
        <strain evidence="2">FPL87.14</strain>
    </source>
</reference>
<gene>
    <name evidence="2" type="ORF">EV421DRAFT_2045212</name>
</gene>
<evidence type="ECO:0000313" key="2">
    <source>
        <dbReference type="EMBL" id="KAK0421444.1"/>
    </source>
</evidence>
<evidence type="ECO:0000256" key="1">
    <source>
        <dbReference type="SAM" id="MobiDB-lite"/>
    </source>
</evidence>
<sequence length="129" mass="14669">MSAAITGYVRTQEKRQMHIWLIQPNVNFEEVVRWYSEVWKALMNKALELGPDAPTRLPKPDFLAEAASNAPSQNGTSRTQPRPSARTQGITFHSIVEEFAASHNLSFLPTGRAHEKPRMHFAVTERRLD</sequence>
<protein>
    <submittedName>
        <fullName evidence="2">Uncharacterized protein</fullName>
    </submittedName>
</protein>
<keyword evidence="3" id="KW-1185">Reference proteome</keyword>
<feature type="compositionally biased region" description="Polar residues" evidence="1">
    <location>
        <begin position="69"/>
        <end position="88"/>
    </location>
</feature>
<dbReference type="EMBL" id="JAUEPT010000740">
    <property type="protein sequence ID" value="KAK0421444.1"/>
    <property type="molecule type" value="Genomic_DNA"/>
</dbReference>
<comment type="caution">
    <text evidence="2">The sequence shown here is derived from an EMBL/GenBank/DDBJ whole genome shotgun (WGS) entry which is preliminary data.</text>
</comment>
<accession>A0AA39M5N0</accession>
<proteinExistence type="predicted"/>
<evidence type="ECO:0000313" key="3">
    <source>
        <dbReference type="Proteomes" id="UP001175226"/>
    </source>
</evidence>
<organism evidence="2 3">
    <name type="scientific">Armillaria borealis</name>
    <dbReference type="NCBI Taxonomy" id="47425"/>
    <lineage>
        <taxon>Eukaryota</taxon>
        <taxon>Fungi</taxon>
        <taxon>Dikarya</taxon>
        <taxon>Basidiomycota</taxon>
        <taxon>Agaricomycotina</taxon>
        <taxon>Agaricomycetes</taxon>
        <taxon>Agaricomycetidae</taxon>
        <taxon>Agaricales</taxon>
        <taxon>Marasmiineae</taxon>
        <taxon>Physalacriaceae</taxon>
        <taxon>Armillaria</taxon>
    </lineage>
</organism>
<dbReference type="AlphaFoldDB" id="A0AA39M5N0"/>
<name>A0AA39M5N0_9AGAR</name>
<feature type="region of interest" description="Disordered" evidence="1">
    <location>
        <begin position="50"/>
        <end position="88"/>
    </location>
</feature>